<dbReference type="Pfam" id="PF08240">
    <property type="entry name" value="ADH_N"/>
    <property type="match status" value="1"/>
</dbReference>
<evidence type="ECO:0000256" key="4">
    <source>
        <dbReference type="ARBA" id="ARBA00022833"/>
    </source>
</evidence>
<name>A0AA38XGW2_9EURO</name>
<dbReference type="InterPro" id="IPR002328">
    <property type="entry name" value="ADH_Zn_CS"/>
</dbReference>
<evidence type="ECO:0000256" key="6">
    <source>
        <dbReference type="RuleBase" id="RU361277"/>
    </source>
</evidence>
<comment type="cofactor">
    <cofactor evidence="1 6">
        <name>Zn(2+)</name>
        <dbReference type="ChEBI" id="CHEBI:29105"/>
    </cofactor>
</comment>
<evidence type="ECO:0000256" key="5">
    <source>
        <dbReference type="ARBA" id="ARBA00023002"/>
    </source>
</evidence>
<dbReference type="PANTHER" id="PTHR43161">
    <property type="entry name" value="SORBITOL DEHYDROGENASE"/>
    <property type="match status" value="1"/>
</dbReference>
<protein>
    <recommendedName>
        <fullName evidence="11">Sorbitol dehydrogenase</fullName>
    </recommendedName>
</protein>
<dbReference type="GO" id="GO:0008270">
    <property type="term" value="F:zinc ion binding"/>
    <property type="evidence" value="ECO:0007669"/>
    <property type="project" value="InterPro"/>
</dbReference>
<dbReference type="PROSITE" id="PS00059">
    <property type="entry name" value="ADH_ZINC"/>
    <property type="match status" value="1"/>
</dbReference>
<evidence type="ECO:0000256" key="2">
    <source>
        <dbReference type="ARBA" id="ARBA00008072"/>
    </source>
</evidence>
<accession>A0AA38XGW2</accession>
<reference evidence="9" key="1">
    <citation type="submission" date="2022-10" db="EMBL/GenBank/DDBJ databases">
        <title>Culturing micro-colonial fungi from biological soil crusts in the Mojave desert and describing Neophaeococcomyces mojavensis, and introducing the new genera and species Taxawa tesnikishii.</title>
        <authorList>
            <person name="Kurbessoian T."/>
            <person name="Stajich J.E."/>
        </authorList>
    </citation>
    <scope>NUCLEOTIDE SEQUENCE</scope>
    <source>
        <strain evidence="9">TK_41</strain>
    </source>
</reference>
<evidence type="ECO:0008006" key="11">
    <source>
        <dbReference type="Google" id="ProtNLM"/>
    </source>
</evidence>
<dbReference type="GO" id="GO:0006062">
    <property type="term" value="P:sorbitol catabolic process"/>
    <property type="evidence" value="ECO:0007669"/>
    <property type="project" value="TreeGrafter"/>
</dbReference>
<dbReference type="EMBL" id="JAPDRK010000004">
    <property type="protein sequence ID" value="KAJ9613253.1"/>
    <property type="molecule type" value="Genomic_DNA"/>
</dbReference>
<comment type="similarity">
    <text evidence="2 6">Belongs to the zinc-containing alcohol dehydrogenase family.</text>
</comment>
<evidence type="ECO:0000259" key="7">
    <source>
        <dbReference type="Pfam" id="PF00107"/>
    </source>
</evidence>
<dbReference type="Proteomes" id="UP001172673">
    <property type="component" value="Unassembled WGS sequence"/>
</dbReference>
<dbReference type="GO" id="GO:0003939">
    <property type="term" value="F:L-iditol 2-dehydrogenase (NAD+) activity"/>
    <property type="evidence" value="ECO:0007669"/>
    <property type="project" value="TreeGrafter"/>
</dbReference>
<dbReference type="InterPro" id="IPR036291">
    <property type="entry name" value="NAD(P)-bd_dom_sf"/>
</dbReference>
<comment type="caution">
    <text evidence="9">The sequence shown here is derived from an EMBL/GenBank/DDBJ whole genome shotgun (WGS) entry which is preliminary data.</text>
</comment>
<dbReference type="Pfam" id="PF00107">
    <property type="entry name" value="ADH_zinc_N"/>
    <property type="match status" value="1"/>
</dbReference>
<keyword evidence="5" id="KW-0560">Oxidoreductase</keyword>
<feature type="domain" description="Alcohol dehydrogenase-like N-terminal" evidence="8">
    <location>
        <begin position="30"/>
        <end position="144"/>
    </location>
</feature>
<dbReference type="Gene3D" id="3.40.50.720">
    <property type="entry name" value="NAD(P)-binding Rossmann-like Domain"/>
    <property type="match status" value="1"/>
</dbReference>
<keyword evidence="3 6" id="KW-0479">Metal-binding</keyword>
<evidence type="ECO:0000313" key="10">
    <source>
        <dbReference type="Proteomes" id="UP001172673"/>
    </source>
</evidence>
<evidence type="ECO:0000259" key="8">
    <source>
        <dbReference type="Pfam" id="PF08240"/>
    </source>
</evidence>
<proteinExistence type="inferred from homology"/>
<dbReference type="InterPro" id="IPR013149">
    <property type="entry name" value="ADH-like_C"/>
</dbReference>
<feature type="domain" description="Alcohol dehydrogenase-like C-terminal" evidence="7">
    <location>
        <begin position="153"/>
        <end position="297"/>
    </location>
</feature>
<dbReference type="InterPro" id="IPR013154">
    <property type="entry name" value="ADH-like_N"/>
</dbReference>
<gene>
    <name evidence="9" type="ORF">H2200_003195</name>
</gene>
<keyword evidence="10" id="KW-1185">Reference proteome</keyword>
<sequence>MGLLPTVSRGHYLVQSKELSTKHTELAPPGPGEVQIAPKCTTLCGSDLHYYNHYRNGSIMIKEPLCLGHESAGEVVMIGSGVKNRQIGDKVAIECGVPCSECESCTGGRYNICPKLRFRGSGAAFPHYQGTMQEKINHPARWTHSCLVIGAGAVGLLCAAVARFRGCSKIAICDIDNRRVDFALENDFAQIGLTVQRRLGRNIEDELRNARALASDIGDLIWPDGGVAGKFSIVFECTGVPSCVQSSIYAAKSGGRVMLVGMGTPNHTLPLSEAGSREIDLMPTWRYAHCYEEAMEVLYAGMKDFSKPDIRKLITHRFNGLETLPEAFALAGSPQDSKGKLVIKVAVNN</sequence>
<organism evidence="9 10">
    <name type="scientific">Cladophialophora chaetospira</name>
    <dbReference type="NCBI Taxonomy" id="386627"/>
    <lineage>
        <taxon>Eukaryota</taxon>
        <taxon>Fungi</taxon>
        <taxon>Dikarya</taxon>
        <taxon>Ascomycota</taxon>
        <taxon>Pezizomycotina</taxon>
        <taxon>Eurotiomycetes</taxon>
        <taxon>Chaetothyriomycetidae</taxon>
        <taxon>Chaetothyriales</taxon>
        <taxon>Herpotrichiellaceae</taxon>
        <taxon>Cladophialophora</taxon>
    </lineage>
</organism>
<dbReference type="AlphaFoldDB" id="A0AA38XGW2"/>
<evidence type="ECO:0000256" key="1">
    <source>
        <dbReference type="ARBA" id="ARBA00001947"/>
    </source>
</evidence>
<evidence type="ECO:0000256" key="3">
    <source>
        <dbReference type="ARBA" id="ARBA00022723"/>
    </source>
</evidence>
<dbReference type="Gene3D" id="3.90.180.10">
    <property type="entry name" value="Medium-chain alcohol dehydrogenases, catalytic domain"/>
    <property type="match status" value="2"/>
</dbReference>
<dbReference type="PANTHER" id="PTHR43161:SF25">
    <property type="entry name" value="ALCOHOL DEHYDROGENASE, PUTATIVE (AFU_ORTHOLOGUE AFUA_1G14390)-RELATED"/>
    <property type="match status" value="1"/>
</dbReference>
<evidence type="ECO:0000313" key="9">
    <source>
        <dbReference type="EMBL" id="KAJ9613253.1"/>
    </source>
</evidence>
<keyword evidence="4 6" id="KW-0862">Zinc</keyword>
<dbReference type="SUPFAM" id="SSF50129">
    <property type="entry name" value="GroES-like"/>
    <property type="match status" value="1"/>
</dbReference>
<dbReference type="SUPFAM" id="SSF51735">
    <property type="entry name" value="NAD(P)-binding Rossmann-fold domains"/>
    <property type="match status" value="1"/>
</dbReference>
<dbReference type="InterPro" id="IPR011032">
    <property type="entry name" value="GroES-like_sf"/>
</dbReference>